<feature type="domain" description="Glycosyltransferase subfamily 4-like N-terminal" evidence="2">
    <location>
        <begin position="18"/>
        <end position="179"/>
    </location>
</feature>
<keyword evidence="4" id="KW-1185">Reference proteome</keyword>
<dbReference type="EMBL" id="OX458333">
    <property type="protein sequence ID" value="CAI8820745.1"/>
    <property type="molecule type" value="Genomic_DNA"/>
</dbReference>
<protein>
    <submittedName>
        <fullName evidence="3">Glycosyltransferase</fullName>
    </submittedName>
</protein>
<evidence type="ECO:0000259" key="2">
    <source>
        <dbReference type="Pfam" id="PF13439"/>
    </source>
</evidence>
<name>A0ABM9I143_9GAMM</name>
<dbReference type="Pfam" id="PF13439">
    <property type="entry name" value="Glyco_transf_4"/>
    <property type="match status" value="1"/>
</dbReference>
<gene>
    <name evidence="3" type="ORF">MSZNOR_1954</name>
</gene>
<dbReference type="InterPro" id="IPR028098">
    <property type="entry name" value="Glyco_trans_4-like_N"/>
</dbReference>
<dbReference type="RefSeq" id="WP_051331631.1">
    <property type="nucleotide sequence ID" value="NZ_OX458333.1"/>
</dbReference>
<accession>A0ABM9I143</accession>
<dbReference type="InterPro" id="IPR001296">
    <property type="entry name" value="Glyco_trans_1"/>
</dbReference>
<dbReference type="SUPFAM" id="SSF53756">
    <property type="entry name" value="UDP-Glycosyltransferase/glycogen phosphorylase"/>
    <property type="match status" value="1"/>
</dbReference>
<dbReference type="PANTHER" id="PTHR45947:SF3">
    <property type="entry name" value="SULFOQUINOVOSYL TRANSFERASE SQD2"/>
    <property type="match status" value="1"/>
</dbReference>
<organism evidence="3 4">
    <name type="scientific">Methylocaldum szegediense</name>
    <dbReference type="NCBI Taxonomy" id="73780"/>
    <lineage>
        <taxon>Bacteria</taxon>
        <taxon>Pseudomonadati</taxon>
        <taxon>Pseudomonadota</taxon>
        <taxon>Gammaproteobacteria</taxon>
        <taxon>Methylococcales</taxon>
        <taxon>Methylococcaceae</taxon>
        <taxon>Methylocaldum</taxon>
    </lineage>
</organism>
<dbReference type="InterPro" id="IPR050194">
    <property type="entry name" value="Glycosyltransferase_grp1"/>
</dbReference>
<feature type="domain" description="Glycosyl transferase family 1" evidence="1">
    <location>
        <begin position="190"/>
        <end position="353"/>
    </location>
</feature>
<evidence type="ECO:0000259" key="1">
    <source>
        <dbReference type="Pfam" id="PF00534"/>
    </source>
</evidence>
<evidence type="ECO:0000313" key="4">
    <source>
        <dbReference type="Proteomes" id="UP001162030"/>
    </source>
</evidence>
<sequence length="386" mass="42264">MSKPHPERVLFLIDSLGMGGAERMLVNYLQHLDTNRYQPRVCVFWVRDGNPIAAEIEQLGIPVDLIPVSGIRDCKCVASLVGYLRRHQIGLVHTQLETVTVHGGIAAKILGIPAIHTLHTFAYPNATAREILRSKVTWFALRNFHDQVIAVSAAVGEYAIAEGRVPREKITVLYNGIDTGYFRRGSDIDRAAVRKAFGIPLNAALVVTVAVLRREKGIQYLIEAWPKILESVPKAYYLIVGAGPYEDQLKSLAATYQLTDRVLFAGARSDIPAILGSSDLFVLPTLDDVLPTVLAEAMASGLPIIASRVGGVPEMVEHGRNGLLIQPGDPAQLAAACVRLLRAPDEARRLGQGGLAVAEARFNVRKQVQELENTYRALLERQRSSC</sequence>
<proteinExistence type="predicted"/>
<dbReference type="Gene3D" id="3.40.50.2000">
    <property type="entry name" value="Glycogen Phosphorylase B"/>
    <property type="match status" value="2"/>
</dbReference>
<dbReference type="Proteomes" id="UP001162030">
    <property type="component" value="Chromosome"/>
</dbReference>
<dbReference type="PANTHER" id="PTHR45947">
    <property type="entry name" value="SULFOQUINOVOSYL TRANSFERASE SQD2"/>
    <property type="match status" value="1"/>
</dbReference>
<reference evidence="3 4" key="1">
    <citation type="submission" date="2023-03" db="EMBL/GenBank/DDBJ databases">
        <authorList>
            <person name="Pearce D."/>
        </authorList>
    </citation>
    <scope>NUCLEOTIDE SEQUENCE [LARGE SCALE GENOMIC DNA]</scope>
    <source>
        <strain evidence="3">Msz</strain>
    </source>
</reference>
<dbReference type="Pfam" id="PF00534">
    <property type="entry name" value="Glycos_transf_1"/>
    <property type="match status" value="1"/>
</dbReference>
<evidence type="ECO:0000313" key="3">
    <source>
        <dbReference type="EMBL" id="CAI8820745.1"/>
    </source>
</evidence>